<dbReference type="InterPro" id="IPR043129">
    <property type="entry name" value="ATPase_NBD"/>
</dbReference>
<dbReference type="RefSeq" id="WP_268266289.1">
    <property type="nucleotide sequence ID" value="NZ_JALQCW010000065.1"/>
</dbReference>
<dbReference type="PANTHER" id="PTHR32432">
    <property type="entry name" value="CELL DIVISION PROTEIN FTSA-RELATED"/>
    <property type="match status" value="1"/>
</dbReference>
<dbReference type="CDD" id="cd24049">
    <property type="entry name" value="ASKHA_NBD_PilM"/>
    <property type="match status" value="1"/>
</dbReference>
<gene>
    <name evidence="1" type="ORF">M1B34_22860</name>
</gene>
<protein>
    <submittedName>
        <fullName evidence="1">Pilus assembly protein PilM</fullName>
    </submittedName>
</protein>
<evidence type="ECO:0000313" key="2">
    <source>
        <dbReference type="Proteomes" id="UP001155059"/>
    </source>
</evidence>
<proteinExistence type="predicted"/>
<dbReference type="SUPFAM" id="SSF53067">
    <property type="entry name" value="Actin-like ATPase domain"/>
    <property type="match status" value="2"/>
</dbReference>
<dbReference type="Gene3D" id="3.30.420.40">
    <property type="match status" value="2"/>
</dbReference>
<name>A0A9X1YY63_9PSED</name>
<dbReference type="InterPro" id="IPR050696">
    <property type="entry name" value="FtsA/MreB"/>
</dbReference>
<dbReference type="NCBIfam" id="TIGR01175">
    <property type="entry name" value="pilM"/>
    <property type="match status" value="1"/>
</dbReference>
<dbReference type="Pfam" id="PF11104">
    <property type="entry name" value="PilM_2"/>
    <property type="match status" value="1"/>
</dbReference>
<reference evidence="1 2" key="2">
    <citation type="journal article" date="2023" name="Plant Pathol.">
        <title>Dismantling and reorganizing Pseudomonas marginalis sensu#lato.</title>
        <authorList>
            <person name="Sawada H."/>
            <person name="Fujikawa T."/>
            <person name="Satou M."/>
        </authorList>
    </citation>
    <scope>NUCLEOTIDE SEQUENCE [LARGE SCALE GENOMIC DNA]</scope>
    <source>
        <strain evidence="1 2">MAFF 302030</strain>
    </source>
</reference>
<dbReference type="PIRSF" id="PIRSF019169">
    <property type="entry name" value="PilM"/>
    <property type="match status" value="1"/>
</dbReference>
<reference evidence="1 2" key="1">
    <citation type="journal article" date="2022" name="Int. J. Syst. Evol. Microbiol.">
        <title>Pseudomonas aegrilactucae sp. nov. and Pseudomonas morbosilactucae sp. nov., pathogens causing bacterial rot of lettuce in Japan.</title>
        <authorList>
            <person name="Sawada H."/>
            <person name="Fujikawa T."/>
            <person name="Satou M."/>
        </authorList>
    </citation>
    <scope>NUCLEOTIDE SEQUENCE [LARGE SCALE GENOMIC DNA]</scope>
    <source>
        <strain evidence="1 2">MAFF 302030</strain>
    </source>
</reference>
<organism evidence="1 2">
    <name type="scientific">Pseudomonas morbosilactucae</name>
    <dbReference type="NCBI Taxonomy" id="2938197"/>
    <lineage>
        <taxon>Bacteria</taxon>
        <taxon>Pseudomonadati</taxon>
        <taxon>Pseudomonadota</taxon>
        <taxon>Gammaproteobacteria</taxon>
        <taxon>Pseudomonadales</taxon>
        <taxon>Pseudomonadaceae</taxon>
        <taxon>Pseudomonas</taxon>
    </lineage>
</organism>
<accession>A0A9X1YY63</accession>
<dbReference type="AlphaFoldDB" id="A0A9X1YY63"/>
<comment type="caution">
    <text evidence="1">The sequence shown here is derived from an EMBL/GenBank/DDBJ whole genome shotgun (WGS) entry which is preliminary data.</text>
</comment>
<dbReference type="PANTHER" id="PTHR32432:SF3">
    <property type="entry name" value="ETHANOLAMINE UTILIZATION PROTEIN EUTJ"/>
    <property type="match status" value="1"/>
</dbReference>
<dbReference type="EMBL" id="JALQCW010000065">
    <property type="protein sequence ID" value="MCK9800448.1"/>
    <property type="molecule type" value="Genomic_DNA"/>
</dbReference>
<evidence type="ECO:0000313" key="1">
    <source>
        <dbReference type="EMBL" id="MCK9800448.1"/>
    </source>
</evidence>
<dbReference type="Proteomes" id="UP001155059">
    <property type="component" value="Unassembled WGS sequence"/>
</dbReference>
<dbReference type="Gene3D" id="3.30.1490.300">
    <property type="match status" value="1"/>
</dbReference>
<sequence>MLGLIGKKSSSLLGVDIGSASVKLLELSRSGQGFRVEAYAVEALPSGAVIEQRIVELEVVGAALSRALLKSTSTQRNAAAAVAGSAVISKRIEMPADLDDDALESQVRVEAAQYVPYPLEDVALDFAVQGPFPGNPQRVEVLLAACRIEHVEAREAVLGLAGLTARLVDIETLALERSCHLLLQSLPGAAELRMVGLLDIGASTTTLSVLHHGRVIYSREQVTGGFQRAQSALEAVPQGPLLASLPGDCSQAVLQPCEAELLQQASRALQLFAESLESHPLDCLLLAGDSAVLQGLAPLVEVQLGVQARVANPFVGMSMGGRVDAEALQRDASGLLIACGLALRGFE</sequence>
<dbReference type="InterPro" id="IPR005883">
    <property type="entry name" value="PilM"/>
</dbReference>